<evidence type="ECO:0000313" key="4">
    <source>
        <dbReference type="Proteomes" id="UP000183107"/>
    </source>
</evidence>
<dbReference type="InterPro" id="IPR025295">
    <property type="entry name" value="eCIS_core_dom"/>
</dbReference>
<dbReference type="AlphaFoldDB" id="A0A1I4Y5G8"/>
<sequence length="484" mass="53134">MTQLSSQTQKSHAKIDPLPASGFLQRKYACGNYRVGRDHCTDCGEKEQSTQREVANTAKPDGYVIQRKLTIGASDDPSEKEADRVADQVMSMPANAAINRAPLRIQRLTGSPTEAVTEAPPSVDRVLSSPGKPLEPELRRDMEQRFGYDFSLVRVHTDLTAEQSTKDMNANAYTMGHNIVFGARQFLPNTHEGRRLIAHELTHALQQEGSVDTQKIRSQDNPASALIQYLSPSPITPSPVRRQIASQGQATSSSTPCNSTDDGVIQSAISTAEPWVPPSLRWLGEYQDMLNSLARSLTPGTSRPIGPEIFRRLQLLEDHFRISVKVRSLRGIFPASEADRVTVQDCQTLGQVVDNIRRHFRDLDLDELSYDCSTVPRRSTHAGDVWGSAVPGSRHFTIYTGAFNPLDGSVSAQTQAGVVLHEAFHAMFSEFHGDSYYFDTDYPGRRPEANADSYANFASILATGAPIGRIGPAIRIQGSTGTTP</sequence>
<feature type="region of interest" description="Disordered" evidence="1">
    <location>
        <begin position="234"/>
        <end position="263"/>
    </location>
</feature>
<dbReference type="Proteomes" id="UP000183107">
    <property type="component" value="Unassembled WGS sequence"/>
</dbReference>
<feature type="region of interest" description="Disordered" evidence="1">
    <location>
        <begin position="112"/>
        <end position="135"/>
    </location>
</feature>
<evidence type="ECO:0000256" key="1">
    <source>
        <dbReference type="SAM" id="MobiDB-lite"/>
    </source>
</evidence>
<evidence type="ECO:0000313" key="3">
    <source>
        <dbReference type="EMBL" id="SFN33322.1"/>
    </source>
</evidence>
<evidence type="ECO:0000259" key="2">
    <source>
        <dbReference type="Pfam" id="PF13699"/>
    </source>
</evidence>
<protein>
    <recommendedName>
        <fullName evidence="2">eCIS core domain-containing protein</fullName>
    </recommendedName>
</protein>
<organism evidence="3 4">
    <name type="scientific">Nitrosospira briensis</name>
    <dbReference type="NCBI Taxonomy" id="35799"/>
    <lineage>
        <taxon>Bacteria</taxon>
        <taxon>Pseudomonadati</taxon>
        <taxon>Pseudomonadota</taxon>
        <taxon>Betaproteobacteria</taxon>
        <taxon>Nitrosomonadales</taxon>
        <taxon>Nitrosomonadaceae</taxon>
        <taxon>Nitrosospira</taxon>
    </lineage>
</organism>
<gene>
    <name evidence="3" type="ORF">SAMN05216386_0527</name>
</gene>
<dbReference type="EMBL" id="FOVJ01000001">
    <property type="protein sequence ID" value="SFN33322.1"/>
    <property type="molecule type" value="Genomic_DNA"/>
</dbReference>
<reference evidence="4" key="1">
    <citation type="submission" date="2016-10" db="EMBL/GenBank/DDBJ databases">
        <authorList>
            <person name="Varghese N."/>
        </authorList>
    </citation>
    <scope>NUCLEOTIDE SEQUENCE [LARGE SCALE GENOMIC DNA]</scope>
    <source>
        <strain evidence="4">Nsp8</strain>
    </source>
</reference>
<proteinExistence type="predicted"/>
<dbReference type="GO" id="GO:0008237">
    <property type="term" value="F:metallopeptidase activity"/>
    <property type="evidence" value="ECO:0007669"/>
    <property type="project" value="InterPro"/>
</dbReference>
<dbReference type="InterPro" id="IPR024079">
    <property type="entry name" value="MetalloPept_cat_dom_sf"/>
</dbReference>
<keyword evidence="4" id="KW-1185">Reference proteome</keyword>
<dbReference type="RefSeq" id="WP_218144958.1">
    <property type="nucleotide sequence ID" value="NZ_FOVJ01000001.1"/>
</dbReference>
<feature type="domain" description="eCIS core" evidence="2">
    <location>
        <begin position="133"/>
        <end position="209"/>
    </location>
</feature>
<dbReference type="Pfam" id="PF13699">
    <property type="entry name" value="eCIS_core"/>
    <property type="match status" value="1"/>
</dbReference>
<name>A0A1I4Y5G8_9PROT</name>
<dbReference type="Gene3D" id="3.40.390.10">
    <property type="entry name" value="Collagenase (Catalytic Domain)"/>
    <property type="match status" value="1"/>
</dbReference>
<feature type="compositionally biased region" description="Polar residues" evidence="1">
    <location>
        <begin position="244"/>
        <end position="261"/>
    </location>
</feature>
<accession>A0A1I4Y5G8</accession>
<dbReference type="SUPFAM" id="SSF55486">
    <property type="entry name" value="Metalloproteases ('zincins'), catalytic domain"/>
    <property type="match status" value="1"/>
</dbReference>